<organism evidence="1 2">
    <name type="scientific">Palleniella muris</name>
    <dbReference type="NCBI Taxonomy" id="3038145"/>
    <lineage>
        <taxon>Bacteria</taxon>
        <taxon>Pseudomonadati</taxon>
        <taxon>Bacteroidota</taxon>
        <taxon>Bacteroidia</taxon>
        <taxon>Bacteroidales</taxon>
        <taxon>Prevotellaceae</taxon>
        <taxon>Palleniella</taxon>
    </lineage>
</organism>
<gene>
    <name evidence="1" type="ORF">E5358_10200</name>
</gene>
<evidence type="ECO:0000313" key="1">
    <source>
        <dbReference type="EMBL" id="TGX81497.1"/>
    </source>
</evidence>
<name>A0AC61QP55_9BACT</name>
<evidence type="ECO:0000313" key="2">
    <source>
        <dbReference type="Proteomes" id="UP000308886"/>
    </source>
</evidence>
<comment type="caution">
    <text evidence="1">The sequence shown here is derived from an EMBL/GenBank/DDBJ whole genome shotgun (WGS) entry which is preliminary data.</text>
</comment>
<keyword evidence="2" id="KW-1185">Reference proteome</keyword>
<dbReference type="Proteomes" id="UP000308886">
    <property type="component" value="Unassembled WGS sequence"/>
</dbReference>
<sequence length="384" mass="43358">MKKLLLYSLATIALATSCSKAKYHVEGEITNAKDSTLYFENLSLEGPVVMDSVKLAEDGKFQFAADAKEAPEFYRLRIADQIINLSADSTETVSVKAQYPDMAWKYEITGSENCKKIQELAYLQIALQNQCIKIDRNPNLSARIANDSINKVVEAYKKKIKSEYITKEPMKAYAYFALFQALGNRLIFNPRENRDDIKMFAAVATSWDTFYPEAERGKNLHNIAIEGMKTMRIIDNANRGIDIDASKVRETTMIDLALLDNKGNTRRLSELKGKVILLDFHSFSMKGSTERIMELRNLYNKYHAQGLEIYQVGVDGNAHFWKTKVAALPWVSVYDEKGQASGTYNVQSVPTYFLLDRNGTPVKRDIQVKDINAEILALLKGGAQ</sequence>
<dbReference type="EMBL" id="SRZC01000016">
    <property type="protein sequence ID" value="TGX81497.1"/>
    <property type="molecule type" value="Genomic_DNA"/>
</dbReference>
<reference evidence="1" key="1">
    <citation type="submission" date="2019-04" db="EMBL/GenBank/DDBJ databases">
        <title>Microbes associate with the intestines of laboratory mice.</title>
        <authorList>
            <person name="Navarre W."/>
            <person name="Wong E."/>
            <person name="Huang K."/>
            <person name="Tropini C."/>
            <person name="Ng K."/>
            <person name="Yu B."/>
        </authorList>
    </citation>
    <scope>NUCLEOTIDE SEQUENCE</scope>
    <source>
        <strain evidence="1">NM73_A23</strain>
    </source>
</reference>
<protein>
    <submittedName>
        <fullName evidence="1">AhpC/TSA family protein</fullName>
    </submittedName>
</protein>
<proteinExistence type="predicted"/>
<accession>A0AC61QP55</accession>